<comment type="caution">
    <text evidence="2">The sequence shown here is derived from an EMBL/GenBank/DDBJ whole genome shotgun (WGS) entry which is preliminary data.</text>
</comment>
<organism evidence="2 3">
    <name type="scientific">Eragrostis curvula</name>
    <name type="common">weeping love grass</name>
    <dbReference type="NCBI Taxonomy" id="38414"/>
    <lineage>
        <taxon>Eukaryota</taxon>
        <taxon>Viridiplantae</taxon>
        <taxon>Streptophyta</taxon>
        <taxon>Embryophyta</taxon>
        <taxon>Tracheophyta</taxon>
        <taxon>Spermatophyta</taxon>
        <taxon>Magnoliopsida</taxon>
        <taxon>Liliopsida</taxon>
        <taxon>Poales</taxon>
        <taxon>Poaceae</taxon>
        <taxon>PACMAD clade</taxon>
        <taxon>Chloridoideae</taxon>
        <taxon>Eragrostideae</taxon>
        <taxon>Eragrostidinae</taxon>
        <taxon>Eragrostis</taxon>
    </lineage>
</organism>
<sequence>MPPRSKPAVMSLRTGAWPSPSCRRWVPHGHPSLLNRTPHIWRRRGQGRARPDLMVVAASRLIQVVR</sequence>
<dbReference type="EMBL" id="RWGY01000013">
    <property type="protein sequence ID" value="TVU23473.1"/>
    <property type="molecule type" value="Genomic_DNA"/>
</dbReference>
<dbReference type="Gramene" id="TVU23473">
    <property type="protein sequence ID" value="TVU23473"/>
    <property type="gene ID" value="EJB05_25842"/>
</dbReference>
<dbReference type="AlphaFoldDB" id="A0A5J9VZA1"/>
<dbReference type="EMBL" id="RWGY01000007">
    <property type="protein sequence ID" value="TVU40975.1"/>
    <property type="molecule type" value="Genomic_DNA"/>
</dbReference>
<evidence type="ECO:0000313" key="3">
    <source>
        <dbReference type="Proteomes" id="UP000324897"/>
    </source>
</evidence>
<proteinExistence type="predicted"/>
<evidence type="ECO:0000313" key="2">
    <source>
        <dbReference type="EMBL" id="TVU40975.1"/>
    </source>
</evidence>
<gene>
    <name evidence="2" type="ORF">EJB05_14461</name>
    <name evidence="1" type="ORF">EJB05_25842</name>
</gene>
<reference evidence="2 3" key="1">
    <citation type="journal article" date="2019" name="Sci. Rep.">
        <title>A high-quality genome of Eragrostis curvula grass provides insights into Poaceae evolution and supports new strategies to enhance forage quality.</title>
        <authorList>
            <person name="Carballo J."/>
            <person name="Santos B.A.C.M."/>
            <person name="Zappacosta D."/>
            <person name="Garbus I."/>
            <person name="Selva J.P."/>
            <person name="Gallo C.A."/>
            <person name="Diaz A."/>
            <person name="Albertini E."/>
            <person name="Caccamo M."/>
            <person name="Echenique V."/>
        </authorList>
    </citation>
    <scope>NUCLEOTIDE SEQUENCE [LARGE SCALE GENOMIC DNA]</scope>
    <source>
        <strain evidence="3">cv. Victoria</strain>
        <tissue evidence="2">Leaf</tissue>
    </source>
</reference>
<name>A0A5J9VZA1_9POAL</name>
<evidence type="ECO:0000313" key="1">
    <source>
        <dbReference type="EMBL" id="TVU23473.1"/>
    </source>
</evidence>
<dbReference type="Gramene" id="TVU40975">
    <property type="protein sequence ID" value="TVU40975"/>
    <property type="gene ID" value="EJB05_14461"/>
</dbReference>
<dbReference type="Proteomes" id="UP000324897">
    <property type="component" value="Chromosome 4"/>
</dbReference>
<dbReference type="Proteomes" id="UP000324897">
    <property type="component" value="Chromosome 2"/>
</dbReference>
<protein>
    <submittedName>
        <fullName evidence="2">Uncharacterized protein</fullName>
    </submittedName>
</protein>
<keyword evidence="3" id="KW-1185">Reference proteome</keyword>
<accession>A0A5J9VZA1</accession>